<proteinExistence type="predicted"/>
<reference evidence="1" key="1">
    <citation type="submission" date="2021-03" db="EMBL/GenBank/DDBJ databases">
        <title>Bacillus suaedae sp. nov., isolated from Suaeda aralocaspica.</title>
        <authorList>
            <person name="Lei R.F.R."/>
        </authorList>
    </citation>
    <scope>NUCLEOTIDE SEQUENCE</scope>
    <source>
        <strain evidence="1">YZJH907-2</strain>
    </source>
</reference>
<evidence type="ECO:0000313" key="2">
    <source>
        <dbReference type="Proteomes" id="UP000678228"/>
    </source>
</evidence>
<keyword evidence="2" id="KW-1185">Reference proteome</keyword>
<accession>A0A940WWM3</accession>
<evidence type="ECO:0000313" key="1">
    <source>
        <dbReference type="EMBL" id="MBP3951723.1"/>
    </source>
</evidence>
<organism evidence="1 2">
    <name type="scientific">Halalkalibacter suaedae</name>
    <dbReference type="NCBI Taxonomy" id="2822140"/>
    <lineage>
        <taxon>Bacteria</taxon>
        <taxon>Bacillati</taxon>
        <taxon>Bacillota</taxon>
        <taxon>Bacilli</taxon>
        <taxon>Bacillales</taxon>
        <taxon>Bacillaceae</taxon>
        <taxon>Halalkalibacter</taxon>
    </lineage>
</organism>
<dbReference type="AlphaFoldDB" id="A0A940WWM3"/>
<name>A0A940WWM3_9BACI</name>
<dbReference type="Proteomes" id="UP000678228">
    <property type="component" value="Unassembled WGS sequence"/>
</dbReference>
<dbReference type="RefSeq" id="WP_210597416.1">
    <property type="nucleotide sequence ID" value="NZ_JAGKSQ010000004.1"/>
</dbReference>
<gene>
    <name evidence="1" type="ORF">J7W16_11310</name>
</gene>
<comment type="caution">
    <text evidence="1">The sequence shown here is derived from an EMBL/GenBank/DDBJ whole genome shotgun (WGS) entry which is preliminary data.</text>
</comment>
<dbReference type="EMBL" id="JAGKSQ010000004">
    <property type="protein sequence ID" value="MBP3951723.1"/>
    <property type="molecule type" value="Genomic_DNA"/>
</dbReference>
<sequence length="113" mass="13135">MQCFCEQKETYHLKVEGDVGADPIWCQHCQCNLDIDEIPISLDLKSELIEWVEKYGTWIDWDNDKIVSNGVKLEEKHNEQGASLTIQLQKELQGQYKVTFSPSSLARNYSKKR</sequence>
<protein>
    <submittedName>
        <fullName evidence="1">Uncharacterized protein</fullName>
    </submittedName>
</protein>